<dbReference type="STRING" id="1797243.A2943_00780"/>
<gene>
    <name evidence="1" type="ORF">A2943_00780</name>
</gene>
<accession>A0A1F4XHG7</accession>
<evidence type="ECO:0000313" key="2">
    <source>
        <dbReference type="Proteomes" id="UP000176185"/>
    </source>
</evidence>
<organism evidence="1 2">
    <name type="scientific">Candidatus Adlerbacteria bacterium RIFCSPLOWO2_01_FULL_51_16</name>
    <dbReference type="NCBI Taxonomy" id="1797243"/>
    <lineage>
        <taxon>Bacteria</taxon>
        <taxon>Candidatus Adleribacteriota</taxon>
    </lineage>
</organism>
<name>A0A1F4XHG7_9BACT</name>
<protein>
    <submittedName>
        <fullName evidence="1">Uncharacterized protein</fullName>
    </submittedName>
</protein>
<reference evidence="1 2" key="1">
    <citation type="journal article" date="2016" name="Nat. Commun.">
        <title>Thousands of microbial genomes shed light on interconnected biogeochemical processes in an aquifer system.</title>
        <authorList>
            <person name="Anantharaman K."/>
            <person name="Brown C.T."/>
            <person name="Hug L.A."/>
            <person name="Sharon I."/>
            <person name="Castelle C.J."/>
            <person name="Probst A.J."/>
            <person name="Thomas B.C."/>
            <person name="Singh A."/>
            <person name="Wilkins M.J."/>
            <person name="Karaoz U."/>
            <person name="Brodie E.L."/>
            <person name="Williams K.H."/>
            <person name="Hubbard S.S."/>
            <person name="Banfield J.F."/>
        </authorList>
    </citation>
    <scope>NUCLEOTIDE SEQUENCE [LARGE SCALE GENOMIC DNA]</scope>
</reference>
<comment type="caution">
    <text evidence="1">The sequence shown here is derived from an EMBL/GenBank/DDBJ whole genome shotgun (WGS) entry which is preliminary data.</text>
</comment>
<dbReference type="Proteomes" id="UP000176185">
    <property type="component" value="Unassembled WGS sequence"/>
</dbReference>
<dbReference type="EMBL" id="MEWX01000003">
    <property type="protein sequence ID" value="OGC81171.1"/>
    <property type="molecule type" value="Genomic_DNA"/>
</dbReference>
<evidence type="ECO:0000313" key="1">
    <source>
        <dbReference type="EMBL" id="OGC81171.1"/>
    </source>
</evidence>
<proteinExistence type="predicted"/>
<sequence>MEEKGIVFSIVFDEEEVQSFAEANFERELTELELNRMKMHWYEDGAAYGARTELLASAIKMAINTKDYNFERTDRDYLESGGGK</sequence>
<dbReference type="AlphaFoldDB" id="A0A1F4XHG7"/>